<proteinExistence type="predicted"/>
<comment type="caution">
    <text evidence="2">The sequence shown here is derived from an EMBL/GenBank/DDBJ whole genome shotgun (WGS) entry which is preliminary data.</text>
</comment>
<evidence type="ECO:0008006" key="4">
    <source>
        <dbReference type="Google" id="ProtNLM"/>
    </source>
</evidence>
<accession>A0A5C5XLS4</accession>
<name>A0A5C5XLS4_9PLAN</name>
<dbReference type="RefSeq" id="WP_146504503.1">
    <property type="nucleotide sequence ID" value="NZ_SJPG01000001.1"/>
</dbReference>
<protein>
    <recommendedName>
        <fullName evidence="4">Calmodulin-binding protein</fullName>
    </recommendedName>
</protein>
<dbReference type="AlphaFoldDB" id="A0A5C5XLS4"/>
<dbReference type="EMBL" id="SJPG01000001">
    <property type="protein sequence ID" value="TWT62672.1"/>
    <property type="molecule type" value="Genomic_DNA"/>
</dbReference>
<feature type="signal peptide" evidence="1">
    <location>
        <begin position="1"/>
        <end position="28"/>
    </location>
</feature>
<feature type="chain" id="PRO_5022686095" description="Calmodulin-binding protein" evidence="1">
    <location>
        <begin position="29"/>
        <end position="99"/>
    </location>
</feature>
<sequence length="99" mass="11997" precursor="true">MFRRMALAGLTMMMLLLVAISTSQEANAGGQGQPTDWNRFYHYPYLYYPQNFQQHGSYDNMYYRYGPEMQIPVYNKDWYNFYPTEKPYHKGFHFIMDTF</sequence>
<dbReference type="OrthoDB" id="281093at2"/>
<gene>
    <name evidence="2" type="ORF">Pan54_34160</name>
</gene>
<evidence type="ECO:0000256" key="1">
    <source>
        <dbReference type="SAM" id="SignalP"/>
    </source>
</evidence>
<organism evidence="2 3">
    <name type="scientific">Rubinisphaera italica</name>
    <dbReference type="NCBI Taxonomy" id="2527969"/>
    <lineage>
        <taxon>Bacteria</taxon>
        <taxon>Pseudomonadati</taxon>
        <taxon>Planctomycetota</taxon>
        <taxon>Planctomycetia</taxon>
        <taxon>Planctomycetales</taxon>
        <taxon>Planctomycetaceae</taxon>
        <taxon>Rubinisphaera</taxon>
    </lineage>
</organism>
<reference evidence="2 3" key="1">
    <citation type="submission" date="2019-02" db="EMBL/GenBank/DDBJ databases">
        <title>Deep-cultivation of Planctomycetes and their phenomic and genomic characterization uncovers novel biology.</title>
        <authorList>
            <person name="Wiegand S."/>
            <person name="Jogler M."/>
            <person name="Boedeker C."/>
            <person name="Pinto D."/>
            <person name="Vollmers J."/>
            <person name="Rivas-Marin E."/>
            <person name="Kohn T."/>
            <person name="Peeters S.H."/>
            <person name="Heuer A."/>
            <person name="Rast P."/>
            <person name="Oberbeckmann S."/>
            <person name="Bunk B."/>
            <person name="Jeske O."/>
            <person name="Meyerdierks A."/>
            <person name="Storesund J.E."/>
            <person name="Kallscheuer N."/>
            <person name="Luecker S."/>
            <person name="Lage O.M."/>
            <person name="Pohl T."/>
            <person name="Merkel B.J."/>
            <person name="Hornburger P."/>
            <person name="Mueller R.-W."/>
            <person name="Bruemmer F."/>
            <person name="Labrenz M."/>
            <person name="Spormann A.M."/>
            <person name="Op Den Camp H."/>
            <person name="Overmann J."/>
            <person name="Amann R."/>
            <person name="Jetten M.S.M."/>
            <person name="Mascher T."/>
            <person name="Medema M.H."/>
            <person name="Devos D.P."/>
            <person name="Kaster A.-K."/>
            <person name="Ovreas L."/>
            <person name="Rohde M."/>
            <person name="Galperin M.Y."/>
            <person name="Jogler C."/>
        </authorList>
    </citation>
    <scope>NUCLEOTIDE SEQUENCE [LARGE SCALE GENOMIC DNA]</scope>
    <source>
        <strain evidence="2 3">Pan54</strain>
    </source>
</reference>
<evidence type="ECO:0000313" key="3">
    <source>
        <dbReference type="Proteomes" id="UP000316095"/>
    </source>
</evidence>
<evidence type="ECO:0000313" key="2">
    <source>
        <dbReference type="EMBL" id="TWT62672.1"/>
    </source>
</evidence>
<keyword evidence="1" id="KW-0732">Signal</keyword>
<keyword evidence="3" id="KW-1185">Reference proteome</keyword>
<dbReference type="Proteomes" id="UP000316095">
    <property type="component" value="Unassembled WGS sequence"/>
</dbReference>